<name>A0A6G6ABC3_9VIRU</name>
<keyword evidence="1" id="KW-0175">Coiled coil</keyword>
<organism evidence="2">
    <name type="scientific">Borely moumouvirus</name>
    <dbReference type="NCBI Taxonomy" id="2712067"/>
    <lineage>
        <taxon>Viruses</taxon>
        <taxon>Varidnaviria</taxon>
        <taxon>Bamfordvirae</taxon>
        <taxon>Nucleocytoviricota</taxon>
        <taxon>Megaviricetes</taxon>
        <taxon>Imitervirales</taxon>
        <taxon>Mimiviridae</taxon>
        <taxon>Megamimivirinae</taxon>
        <taxon>Moumouvirus</taxon>
    </lineage>
</organism>
<evidence type="ECO:0000313" key="2">
    <source>
        <dbReference type="EMBL" id="QID06145.1"/>
    </source>
</evidence>
<sequence>MANTELENLVKTLIEAQKNYDKLLLKLNNNFQNIVSEISNVDNEISDLEKNVNAVERDLIESDNIINKKIENQQKSVFDLKSQVTDIEYIITNLKSQTVGVLQNLNETIKGYDKKLKKLEFAYEINKGALDFHSIFYDTKLSLLENKVDQLESENKVLSTTINKLLDENNKQFQTVFEILQNLDNSTPGK</sequence>
<protein>
    <submittedName>
        <fullName evidence="2">V-type ATP synthase subunit I</fullName>
    </submittedName>
</protein>
<accession>A0A6G6ABC3</accession>
<evidence type="ECO:0000256" key="1">
    <source>
        <dbReference type="SAM" id="Coils"/>
    </source>
</evidence>
<proteinExistence type="predicted"/>
<feature type="coiled-coil region" evidence="1">
    <location>
        <begin position="6"/>
        <end position="65"/>
    </location>
</feature>
<reference evidence="2" key="1">
    <citation type="submission" date="2019-07" db="EMBL/GenBank/DDBJ databases">
        <title>The discovery of a new lineage B mimivirus raises questions about particles surface fibrils.</title>
        <authorList>
            <person name="Silva L.K.S."/>
            <person name="Rodrigues R.A.L."/>
            <person name="Andrade A.C.S.P."/>
            <person name="Hikida H."/>
            <person name="Andreani J."/>
            <person name="Levasseur A."/>
            <person name="La Scola B."/>
            <person name="Abrahao J.S."/>
        </authorList>
    </citation>
    <scope>NUCLEOTIDE SEQUENCE</scope>
    <source>
        <strain evidence="2">B60</strain>
    </source>
</reference>
<dbReference type="EMBL" id="MN175499">
    <property type="protein sequence ID" value="QID06145.1"/>
    <property type="molecule type" value="Genomic_DNA"/>
</dbReference>
<feature type="coiled-coil region" evidence="1">
    <location>
        <begin position="102"/>
        <end position="168"/>
    </location>
</feature>